<proteinExistence type="predicted"/>
<organism evidence="1 2">
    <name type="scientific">Glaciecola siphonariae</name>
    <dbReference type="NCBI Taxonomy" id="521012"/>
    <lineage>
        <taxon>Bacteria</taxon>
        <taxon>Pseudomonadati</taxon>
        <taxon>Pseudomonadota</taxon>
        <taxon>Gammaproteobacteria</taxon>
        <taxon>Alteromonadales</taxon>
        <taxon>Alteromonadaceae</taxon>
        <taxon>Glaciecola</taxon>
    </lineage>
</organism>
<name>A0ABV9LU06_9ALTE</name>
<protein>
    <submittedName>
        <fullName evidence="1">SapC family protein</fullName>
    </submittedName>
</protein>
<sequence length="240" mass="27301">MSSHEVLDNIKHQHLKVITAQHPRYGDTHSYATIVPSEVALAHSDYPIFFRKSSESKKLELVVLLGLSEHENLFLSSQGWDAHYIPLSIQRRPFLIGFTEQNGTHTPVVSIDMDSPRVNEDEGESVFMPHGGQTGFLQEVNSILLALHEGHEHTRGLVDALLRYELIETITLSLQLDNGEKISIDELHTINEQKLKDLNDDAIVYLHRHNYMQLIYLLLASSNNIVKLIKRKNAQLKQAD</sequence>
<evidence type="ECO:0000313" key="2">
    <source>
        <dbReference type="Proteomes" id="UP001595897"/>
    </source>
</evidence>
<dbReference type="InterPro" id="IPR010836">
    <property type="entry name" value="SapC"/>
</dbReference>
<dbReference type="Proteomes" id="UP001595897">
    <property type="component" value="Unassembled WGS sequence"/>
</dbReference>
<dbReference type="RefSeq" id="WP_382407026.1">
    <property type="nucleotide sequence ID" value="NZ_JBHSGU010000002.1"/>
</dbReference>
<evidence type="ECO:0000313" key="1">
    <source>
        <dbReference type="EMBL" id="MFC4699992.1"/>
    </source>
</evidence>
<keyword evidence="2" id="KW-1185">Reference proteome</keyword>
<gene>
    <name evidence="1" type="ORF">ACFO4O_07490</name>
</gene>
<dbReference type="EMBL" id="JBHSGU010000002">
    <property type="protein sequence ID" value="MFC4699992.1"/>
    <property type="molecule type" value="Genomic_DNA"/>
</dbReference>
<dbReference type="Pfam" id="PF07277">
    <property type="entry name" value="SapC"/>
    <property type="match status" value="1"/>
</dbReference>
<reference evidence="2" key="1">
    <citation type="journal article" date="2019" name="Int. J. Syst. Evol. Microbiol.">
        <title>The Global Catalogue of Microorganisms (GCM) 10K type strain sequencing project: providing services to taxonomists for standard genome sequencing and annotation.</title>
        <authorList>
            <consortium name="The Broad Institute Genomics Platform"/>
            <consortium name="The Broad Institute Genome Sequencing Center for Infectious Disease"/>
            <person name="Wu L."/>
            <person name="Ma J."/>
        </authorList>
    </citation>
    <scope>NUCLEOTIDE SEQUENCE [LARGE SCALE GENOMIC DNA]</scope>
    <source>
        <strain evidence="2">KACC 12507</strain>
    </source>
</reference>
<comment type="caution">
    <text evidence="1">The sequence shown here is derived from an EMBL/GenBank/DDBJ whole genome shotgun (WGS) entry which is preliminary data.</text>
</comment>
<accession>A0ABV9LU06</accession>